<dbReference type="SUPFAM" id="SSF51445">
    <property type="entry name" value="(Trans)glycosidases"/>
    <property type="match status" value="1"/>
</dbReference>
<dbReference type="SUPFAM" id="SSF47090">
    <property type="entry name" value="PGBD-like"/>
    <property type="match status" value="1"/>
</dbReference>
<proteinExistence type="inferred from homology"/>
<dbReference type="Gene3D" id="1.10.101.10">
    <property type="entry name" value="PGBD-like superfamily/PGBD"/>
    <property type="match status" value="1"/>
</dbReference>
<accession>A0ABT7A4H3</accession>
<dbReference type="Gene3D" id="3.20.20.80">
    <property type="entry name" value="Glycosidases"/>
    <property type="match status" value="1"/>
</dbReference>
<protein>
    <submittedName>
        <fullName evidence="4">GH25 family lysozyme</fullName>
    </submittedName>
</protein>
<keyword evidence="3" id="KW-0326">Glycosidase</keyword>
<gene>
    <name evidence="4" type="ORF">NMN56_030535</name>
</gene>
<dbReference type="PANTHER" id="PTHR34135">
    <property type="entry name" value="LYSOZYME"/>
    <property type="match status" value="1"/>
</dbReference>
<dbReference type="InterPro" id="IPR036366">
    <property type="entry name" value="PGBDSf"/>
</dbReference>
<name>A0ABT7A4H3_9ACTN</name>
<dbReference type="InterPro" id="IPR017853">
    <property type="entry name" value="GH"/>
</dbReference>
<dbReference type="PROSITE" id="PS51904">
    <property type="entry name" value="GLYCOSYL_HYDROL_F25_2"/>
    <property type="match status" value="1"/>
</dbReference>
<dbReference type="InterPro" id="IPR018077">
    <property type="entry name" value="Glyco_hydro_fam25_subgr"/>
</dbReference>
<organism evidence="4 5">
    <name type="scientific">Streptomyces iconiensis</name>
    <dbReference type="NCBI Taxonomy" id="1384038"/>
    <lineage>
        <taxon>Bacteria</taxon>
        <taxon>Bacillati</taxon>
        <taxon>Actinomycetota</taxon>
        <taxon>Actinomycetes</taxon>
        <taxon>Kitasatosporales</taxon>
        <taxon>Streptomycetaceae</taxon>
        <taxon>Streptomyces</taxon>
    </lineage>
</organism>
<evidence type="ECO:0000313" key="4">
    <source>
        <dbReference type="EMBL" id="MDJ1136206.1"/>
    </source>
</evidence>
<reference evidence="4 5" key="1">
    <citation type="submission" date="2023-05" db="EMBL/GenBank/DDBJ databases">
        <title>Streptantibioticus silvisoli sp. nov., acidotolerant actinomycetes 1 from pine litter.</title>
        <authorList>
            <person name="Swiecimska M."/>
            <person name="Golinska P."/>
            <person name="Sangal V."/>
            <person name="Wachnowicz B."/>
            <person name="Goodfellow M."/>
        </authorList>
    </citation>
    <scope>NUCLEOTIDE SEQUENCE [LARGE SCALE GENOMIC DNA]</scope>
    <source>
        <strain evidence="4 5">DSM 42109</strain>
    </source>
</reference>
<evidence type="ECO:0000256" key="2">
    <source>
        <dbReference type="ARBA" id="ARBA00022801"/>
    </source>
</evidence>
<dbReference type="InterPro" id="IPR036365">
    <property type="entry name" value="PGBD-like_sf"/>
</dbReference>
<evidence type="ECO:0000256" key="1">
    <source>
        <dbReference type="ARBA" id="ARBA00010646"/>
    </source>
</evidence>
<comment type="similarity">
    <text evidence="1">Belongs to the glycosyl hydrolase 25 family.</text>
</comment>
<keyword evidence="2" id="KW-0378">Hydrolase</keyword>
<comment type="caution">
    <text evidence="4">The sequence shown here is derived from an EMBL/GenBank/DDBJ whole genome shotgun (WGS) entry which is preliminary data.</text>
</comment>
<sequence length="288" mass="31077">MTVRGVDVSSYQPTTYSTKGLDFVFVKATEGTSYINPRMTKQAQRARAAGLVVGFYHFLRPGSMREQARYFVEKCASVEGDPLWADWEDPGVSGADKDAFLSEVKQLRGDTHRVGLYCNVDYWTRRDTTSNAGDALWIAQYNGKPGKPSVQATWKFHQYTSTPIDTNVGAFADRAALAKWAGAKVDDKPAERPTVDLSNLTAAARKDPGAKQGHQTHAADVRTVEAALKAEGLLASKYASDGSFGTVTVAGYAAWQRRCGYSGAAADGIPGRASLDPLAQKHGFAVTA</sequence>
<dbReference type="EMBL" id="JANCPR020000037">
    <property type="protein sequence ID" value="MDJ1136206.1"/>
    <property type="molecule type" value="Genomic_DNA"/>
</dbReference>
<dbReference type="InterPro" id="IPR002053">
    <property type="entry name" value="Glyco_hydro_25"/>
</dbReference>
<dbReference type="PANTHER" id="PTHR34135:SF2">
    <property type="entry name" value="LYSOZYME"/>
    <property type="match status" value="1"/>
</dbReference>
<dbReference type="RefSeq" id="WP_274043050.1">
    <property type="nucleotide sequence ID" value="NZ_JANCPR020000037.1"/>
</dbReference>
<dbReference type="Proteomes" id="UP001214441">
    <property type="component" value="Unassembled WGS sequence"/>
</dbReference>
<dbReference type="SMART" id="SM00641">
    <property type="entry name" value="Glyco_25"/>
    <property type="match status" value="1"/>
</dbReference>
<evidence type="ECO:0000313" key="5">
    <source>
        <dbReference type="Proteomes" id="UP001214441"/>
    </source>
</evidence>
<dbReference type="CDD" id="cd00599">
    <property type="entry name" value="GH25_muramidase"/>
    <property type="match status" value="1"/>
</dbReference>
<dbReference type="Pfam" id="PF01183">
    <property type="entry name" value="Glyco_hydro_25"/>
    <property type="match status" value="1"/>
</dbReference>
<evidence type="ECO:0000256" key="3">
    <source>
        <dbReference type="ARBA" id="ARBA00023295"/>
    </source>
</evidence>
<keyword evidence="5" id="KW-1185">Reference proteome</keyword>